<dbReference type="RefSeq" id="WP_009148837.1">
    <property type="nucleotide sequence ID" value="NZ_CP121471.1"/>
</dbReference>
<feature type="binding site" evidence="7">
    <location>
        <position position="114"/>
    </location>
    <ligand>
        <name>Zn(2+)</name>
        <dbReference type="ChEBI" id="CHEBI:29105"/>
    </ligand>
</feature>
<dbReference type="GO" id="GO:0005829">
    <property type="term" value="C:cytosol"/>
    <property type="evidence" value="ECO:0007669"/>
    <property type="project" value="TreeGrafter"/>
</dbReference>
<evidence type="ECO:0000256" key="7">
    <source>
        <dbReference type="PIRSR" id="PIRSR602481-1"/>
    </source>
</evidence>
<keyword evidence="7" id="KW-0479">Metal-binding</keyword>
<comment type="cofactor">
    <cofactor evidence="7">
        <name>Zn(2+)</name>
        <dbReference type="ChEBI" id="CHEBI:29105"/>
    </cofactor>
    <text evidence="7">Binds 1 zinc ion per subunit.</text>
</comment>
<dbReference type="InterPro" id="IPR043135">
    <property type="entry name" value="Fur_C"/>
</dbReference>
<gene>
    <name evidence="8" type="ORF">Thi970DRAFT_02456</name>
</gene>
<dbReference type="Proteomes" id="UP000002964">
    <property type="component" value="Unassembled WGS sequence"/>
</dbReference>
<keyword evidence="6" id="KW-0804">Transcription</keyword>
<keyword evidence="9" id="KW-1185">Reference proteome</keyword>
<dbReference type="InterPro" id="IPR036390">
    <property type="entry name" value="WH_DNA-bd_sf"/>
</dbReference>
<comment type="similarity">
    <text evidence="1">Belongs to the Fur family.</text>
</comment>
<dbReference type="SUPFAM" id="SSF46785">
    <property type="entry name" value="Winged helix' DNA-binding domain"/>
    <property type="match status" value="1"/>
</dbReference>
<dbReference type="OrthoDB" id="9801127at2"/>
<dbReference type="HOGENOM" id="CLU_096072_2_1_6"/>
<feature type="binding site" evidence="7">
    <location>
        <position position="151"/>
    </location>
    <ligand>
        <name>Zn(2+)</name>
        <dbReference type="ChEBI" id="CHEBI:29105"/>
    </ligand>
</feature>
<keyword evidence="4" id="KW-0805">Transcription regulation</keyword>
<dbReference type="GO" id="GO:1900376">
    <property type="term" value="P:regulation of secondary metabolite biosynthetic process"/>
    <property type="evidence" value="ECO:0007669"/>
    <property type="project" value="TreeGrafter"/>
</dbReference>
<keyword evidence="2" id="KW-0678">Repressor</keyword>
<evidence type="ECO:0000256" key="5">
    <source>
        <dbReference type="ARBA" id="ARBA00023125"/>
    </source>
</evidence>
<evidence type="ECO:0000256" key="4">
    <source>
        <dbReference type="ARBA" id="ARBA00023015"/>
    </source>
</evidence>
<organism evidence="8 9">
    <name type="scientific">Thiorhodovibrio frisius</name>
    <dbReference type="NCBI Taxonomy" id="631362"/>
    <lineage>
        <taxon>Bacteria</taxon>
        <taxon>Pseudomonadati</taxon>
        <taxon>Pseudomonadota</taxon>
        <taxon>Gammaproteobacteria</taxon>
        <taxon>Chromatiales</taxon>
        <taxon>Chromatiaceae</taxon>
        <taxon>Thiorhodovibrio</taxon>
    </lineage>
</organism>
<keyword evidence="3 7" id="KW-0862">Zinc</keyword>
<dbReference type="GO" id="GO:0045892">
    <property type="term" value="P:negative regulation of DNA-templated transcription"/>
    <property type="evidence" value="ECO:0007669"/>
    <property type="project" value="TreeGrafter"/>
</dbReference>
<evidence type="ECO:0000256" key="1">
    <source>
        <dbReference type="ARBA" id="ARBA00007957"/>
    </source>
</evidence>
<dbReference type="Gene3D" id="1.10.10.10">
    <property type="entry name" value="Winged helix-like DNA-binding domain superfamily/Winged helix DNA-binding domain"/>
    <property type="match status" value="1"/>
</dbReference>
<keyword evidence="5" id="KW-0238">DNA-binding</keyword>
<protein>
    <submittedName>
        <fullName evidence="8">Fe2+/Zn2+ uptake regulation protein</fullName>
    </submittedName>
</protein>
<dbReference type="GO" id="GO:0003700">
    <property type="term" value="F:DNA-binding transcription factor activity"/>
    <property type="evidence" value="ECO:0007669"/>
    <property type="project" value="InterPro"/>
</dbReference>
<dbReference type="Gene3D" id="3.30.1490.190">
    <property type="match status" value="1"/>
</dbReference>
<feature type="binding site" evidence="7">
    <location>
        <position position="111"/>
    </location>
    <ligand>
        <name>Zn(2+)</name>
        <dbReference type="ChEBI" id="CHEBI:29105"/>
    </ligand>
</feature>
<dbReference type="InterPro" id="IPR036388">
    <property type="entry name" value="WH-like_DNA-bd_sf"/>
</dbReference>
<dbReference type="STRING" id="631362.Thi970DRAFT_02456"/>
<evidence type="ECO:0000256" key="2">
    <source>
        <dbReference type="ARBA" id="ARBA00022491"/>
    </source>
</evidence>
<name>H8YZS7_9GAMM</name>
<reference evidence="9" key="1">
    <citation type="submission" date="2011-06" db="EMBL/GenBank/DDBJ databases">
        <authorList>
            <consortium name="US DOE Joint Genome Institute (JGI-PGF)"/>
            <person name="Lucas S."/>
            <person name="Han J."/>
            <person name="Lapidus A."/>
            <person name="Cheng J.-F."/>
            <person name="Goodwin L."/>
            <person name="Pitluck S."/>
            <person name="Peters L."/>
            <person name="Land M.L."/>
            <person name="Hauser L."/>
            <person name="Vogl K."/>
            <person name="Liu Z."/>
            <person name="Overmann J."/>
            <person name="Frigaard N.-U."/>
            <person name="Bryant D.A."/>
            <person name="Woyke T.J."/>
        </authorList>
    </citation>
    <scope>NUCLEOTIDE SEQUENCE [LARGE SCALE GENOMIC DNA]</scope>
    <source>
        <strain evidence="9">970</strain>
    </source>
</reference>
<dbReference type="Pfam" id="PF01475">
    <property type="entry name" value="FUR"/>
    <property type="match status" value="1"/>
</dbReference>
<dbReference type="EMBL" id="JH603169">
    <property type="protein sequence ID" value="EIC22204.1"/>
    <property type="molecule type" value="Genomic_DNA"/>
</dbReference>
<accession>H8YZS7</accession>
<dbReference type="eggNOG" id="COG0735">
    <property type="taxonomic scope" value="Bacteria"/>
</dbReference>
<evidence type="ECO:0000256" key="3">
    <source>
        <dbReference type="ARBA" id="ARBA00022833"/>
    </source>
</evidence>
<dbReference type="GO" id="GO:0000976">
    <property type="term" value="F:transcription cis-regulatory region binding"/>
    <property type="evidence" value="ECO:0007669"/>
    <property type="project" value="TreeGrafter"/>
</dbReference>
<dbReference type="CDD" id="cd07153">
    <property type="entry name" value="Fur_like"/>
    <property type="match status" value="1"/>
</dbReference>
<dbReference type="PANTHER" id="PTHR33202:SF6">
    <property type="entry name" value="ZINC UPTAKE REGULATION PROTEIN"/>
    <property type="match status" value="1"/>
</dbReference>
<reference evidence="8 9" key="2">
    <citation type="submission" date="2011-11" db="EMBL/GenBank/DDBJ databases">
        <authorList>
            <consortium name="US DOE Joint Genome Institute"/>
            <person name="Lucas S."/>
            <person name="Han J."/>
            <person name="Lapidus A."/>
            <person name="Cheng J.-F."/>
            <person name="Goodwin L."/>
            <person name="Pitluck S."/>
            <person name="Peters L."/>
            <person name="Ovchinnikova G."/>
            <person name="Zhang X."/>
            <person name="Detter J.C."/>
            <person name="Han C."/>
            <person name="Tapia R."/>
            <person name="Land M."/>
            <person name="Hauser L."/>
            <person name="Kyrpides N."/>
            <person name="Ivanova N."/>
            <person name="Pagani I."/>
            <person name="Vogl K."/>
            <person name="Liu Z."/>
            <person name="Overmann J."/>
            <person name="Frigaard N.-U."/>
            <person name="Bryant D."/>
            <person name="Woyke T."/>
        </authorList>
    </citation>
    <scope>NUCLEOTIDE SEQUENCE [LARGE SCALE GENOMIC DNA]</scope>
    <source>
        <strain evidence="8 9">970</strain>
    </source>
</reference>
<evidence type="ECO:0000256" key="6">
    <source>
        <dbReference type="ARBA" id="ARBA00023163"/>
    </source>
</evidence>
<dbReference type="AlphaFoldDB" id="H8YZS7"/>
<dbReference type="InterPro" id="IPR002481">
    <property type="entry name" value="FUR"/>
</dbReference>
<proteinExistence type="inferred from homology"/>
<evidence type="ECO:0000313" key="9">
    <source>
        <dbReference type="Proteomes" id="UP000002964"/>
    </source>
</evidence>
<dbReference type="GO" id="GO:0008270">
    <property type="term" value="F:zinc ion binding"/>
    <property type="evidence" value="ECO:0007669"/>
    <property type="project" value="TreeGrafter"/>
</dbReference>
<evidence type="ECO:0000313" key="8">
    <source>
        <dbReference type="EMBL" id="EIC22204.1"/>
    </source>
</evidence>
<feature type="binding site" evidence="7">
    <location>
        <position position="154"/>
    </location>
    <ligand>
        <name>Zn(2+)</name>
        <dbReference type="ChEBI" id="CHEBI:29105"/>
    </ligand>
</feature>
<sequence>MTDHPLNSCKGKATEVDRMLQLAERRCHQQGARLTARRRRVLEILCQSERPLSAYQILEELRDGAPLAPPTVYRALDFLLEQGLIHKLETLHAFVGCNHPDHPHASQFLICADCGGVTEIEDASLSDSVQVAASRSGFKPRRSVVEVLGLCAYCSETQRVASTASEADGNER</sequence>
<dbReference type="PANTHER" id="PTHR33202">
    <property type="entry name" value="ZINC UPTAKE REGULATION PROTEIN"/>
    <property type="match status" value="1"/>
</dbReference>